<feature type="coiled-coil region" evidence="1">
    <location>
        <begin position="62"/>
        <end position="89"/>
    </location>
</feature>
<keyword evidence="3" id="KW-1185">Reference proteome</keyword>
<dbReference type="Proteomes" id="UP000184114">
    <property type="component" value="Unassembled WGS sequence"/>
</dbReference>
<organism evidence="2 3">
    <name type="scientific">Tissierella praeacuta DSM 18095</name>
    <dbReference type="NCBI Taxonomy" id="1123404"/>
    <lineage>
        <taxon>Bacteria</taxon>
        <taxon>Bacillati</taxon>
        <taxon>Bacillota</taxon>
        <taxon>Tissierellia</taxon>
        <taxon>Tissierellales</taxon>
        <taxon>Tissierellaceae</taxon>
        <taxon>Tissierella</taxon>
    </lineage>
</organism>
<accession>A0A1M4X9I9</accession>
<evidence type="ECO:0000313" key="2">
    <source>
        <dbReference type="EMBL" id="SHE90061.1"/>
    </source>
</evidence>
<reference evidence="3" key="1">
    <citation type="submission" date="2016-11" db="EMBL/GenBank/DDBJ databases">
        <authorList>
            <person name="Varghese N."/>
            <person name="Submissions S."/>
        </authorList>
    </citation>
    <scope>NUCLEOTIDE SEQUENCE [LARGE SCALE GENOMIC DNA]</scope>
    <source>
        <strain evidence="3">DSM 18095</strain>
    </source>
</reference>
<dbReference type="RefSeq" id="WP_072976245.1">
    <property type="nucleotide sequence ID" value="NZ_FQTY01000010.1"/>
</dbReference>
<dbReference type="AlphaFoldDB" id="A0A1M4X9I9"/>
<sequence>MIDYNDSILKQNCEYLIKLIEKGNNDNRLIEEEWRELQTRAIKKQKKEYFARIKEQSERHRNETLDRFRKEAEESNNELKKQLLERMERFYNLMYNLGWSPHLEMNVEEARKIVEVSATSGEDELEVMINDYYTKKHNIEAIDYFLNNWEKSKTLKKRIPILKQAINAHKRGDYFLSTCIFISQLEGVIADSENHIGHMGGTKIRGYLEKRVTETETYSFGYAYKNFFNERLYCSFEHGKSMQSPIGRHAILHGADTEYGTEVNSLKVILIFDNLFYYFA</sequence>
<dbReference type="GeneID" id="90995546"/>
<evidence type="ECO:0000256" key="1">
    <source>
        <dbReference type="SAM" id="Coils"/>
    </source>
</evidence>
<keyword evidence="1" id="KW-0175">Coiled coil</keyword>
<name>A0A1M4X9I9_9FIRM</name>
<protein>
    <submittedName>
        <fullName evidence="2">Uncharacterized protein</fullName>
    </submittedName>
</protein>
<evidence type="ECO:0000313" key="3">
    <source>
        <dbReference type="Proteomes" id="UP000184114"/>
    </source>
</evidence>
<proteinExistence type="predicted"/>
<dbReference type="EMBL" id="FQTY01000010">
    <property type="protein sequence ID" value="SHE90061.1"/>
    <property type="molecule type" value="Genomic_DNA"/>
</dbReference>
<gene>
    <name evidence="2" type="ORF">SAMN02745784_02166</name>
</gene>